<reference evidence="2" key="1">
    <citation type="journal article" date="2022" name="Mol. Ecol. Resour.">
        <title>The genomes of chicory, endive, great burdock and yacon provide insights into Asteraceae palaeo-polyploidization history and plant inulin production.</title>
        <authorList>
            <person name="Fan W."/>
            <person name="Wang S."/>
            <person name="Wang H."/>
            <person name="Wang A."/>
            <person name="Jiang F."/>
            <person name="Liu H."/>
            <person name="Zhao H."/>
            <person name="Xu D."/>
            <person name="Zhang Y."/>
        </authorList>
    </citation>
    <scope>NUCLEOTIDE SEQUENCE [LARGE SCALE GENOMIC DNA]</scope>
    <source>
        <strain evidence="2">cv. Niubang</strain>
    </source>
</reference>
<organism evidence="1 2">
    <name type="scientific">Arctium lappa</name>
    <name type="common">Greater burdock</name>
    <name type="synonym">Lappa major</name>
    <dbReference type="NCBI Taxonomy" id="4217"/>
    <lineage>
        <taxon>Eukaryota</taxon>
        <taxon>Viridiplantae</taxon>
        <taxon>Streptophyta</taxon>
        <taxon>Embryophyta</taxon>
        <taxon>Tracheophyta</taxon>
        <taxon>Spermatophyta</taxon>
        <taxon>Magnoliopsida</taxon>
        <taxon>eudicotyledons</taxon>
        <taxon>Gunneridae</taxon>
        <taxon>Pentapetalae</taxon>
        <taxon>asterids</taxon>
        <taxon>campanulids</taxon>
        <taxon>Asterales</taxon>
        <taxon>Asteraceae</taxon>
        <taxon>Carduoideae</taxon>
        <taxon>Cardueae</taxon>
        <taxon>Arctiinae</taxon>
        <taxon>Arctium</taxon>
    </lineage>
</organism>
<dbReference type="Proteomes" id="UP001055879">
    <property type="component" value="Linkage Group LG01"/>
</dbReference>
<evidence type="ECO:0000313" key="2">
    <source>
        <dbReference type="Proteomes" id="UP001055879"/>
    </source>
</evidence>
<dbReference type="EMBL" id="CM042047">
    <property type="protein sequence ID" value="KAI3768933.1"/>
    <property type="molecule type" value="Genomic_DNA"/>
</dbReference>
<protein>
    <submittedName>
        <fullName evidence="1">Uncharacterized protein</fullName>
    </submittedName>
</protein>
<accession>A0ACB9FDR8</accession>
<comment type="caution">
    <text evidence="1">The sequence shown here is derived from an EMBL/GenBank/DDBJ whole genome shotgun (WGS) entry which is preliminary data.</text>
</comment>
<gene>
    <name evidence="1" type="ORF">L6452_00029</name>
</gene>
<proteinExistence type="predicted"/>
<keyword evidence="2" id="KW-1185">Reference proteome</keyword>
<name>A0ACB9FDR8_ARCLA</name>
<evidence type="ECO:0000313" key="1">
    <source>
        <dbReference type="EMBL" id="KAI3768933.1"/>
    </source>
</evidence>
<sequence>MAIRASELQVVAIVLVASISLVLAVKGSTRINCGEQIKQQPMQYCHMFLSRFETMGVEDEHKQEGSLLQRCCEQLGKLDEGCRCREIRDFVHVQQEDGGWDASRMKRLLVEAPNLPNKCKVGPVLCHI</sequence>
<reference evidence="1 2" key="2">
    <citation type="journal article" date="2022" name="Mol. Ecol. Resour.">
        <title>The genomes of chicory, endive, great burdock and yacon provide insights into Asteraceae paleo-polyploidization history and plant inulin production.</title>
        <authorList>
            <person name="Fan W."/>
            <person name="Wang S."/>
            <person name="Wang H."/>
            <person name="Wang A."/>
            <person name="Jiang F."/>
            <person name="Liu H."/>
            <person name="Zhao H."/>
            <person name="Xu D."/>
            <person name="Zhang Y."/>
        </authorList>
    </citation>
    <scope>NUCLEOTIDE SEQUENCE [LARGE SCALE GENOMIC DNA]</scope>
    <source>
        <strain evidence="2">cv. Niubang</strain>
    </source>
</reference>